<feature type="transmembrane region" description="Helical" evidence="1">
    <location>
        <begin position="20"/>
        <end position="37"/>
    </location>
</feature>
<dbReference type="EMBL" id="GGEC01005988">
    <property type="protein sequence ID" value="MBW86471.1"/>
    <property type="molecule type" value="Transcribed_RNA"/>
</dbReference>
<keyword evidence="1" id="KW-0812">Transmembrane</keyword>
<name>A0A2P2IZ45_RHIMU</name>
<keyword evidence="1" id="KW-0472">Membrane</keyword>
<reference evidence="2" key="1">
    <citation type="submission" date="2018-02" db="EMBL/GenBank/DDBJ databases">
        <title>Rhizophora mucronata_Transcriptome.</title>
        <authorList>
            <person name="Meera S.P."/>
            <person name="Sreeshan A."/>
            <person name="Augustine A."/>
        </authorList>
    </citation>
    <scope>NUCLEOTIDE SEQUENCE</scope>
    <source>
        <tissue evidence="2">Leaf</tissue>
    </source>
</reference>
<evidence type="ECO:0000313" key="2">
    <source>
        <dbReference type="EMBL" id="MBW86471.1"/>
    </source>
</evidence>
<evidence type="ECO:0000256" key="1">
    <source>
        <dbReference type="SAM" id="Phobius"/>
    </source>
</evidence>
<organism evidence="2">
    <name type="scientific">Rhizophora mucronata</name>
    <name type="common">Asiatic mangrove</name>
    <dbReference type="NCBI Taxonomy" id="61149"/>
    <lineage>
        <taxon>Eukaryota</taxon>
        <taxon>Viridiplantae</taxon>
        <taxon>Streptophyta</taxon>
        <taxon>Embryophyta</taxon>
        <taxon>Tracheophyta</taxon>
        <taxon>Spermatophyta</taxon>
        <taxon>Magnoliopsida</taxon>
        <taxon>eudicotyledons</taxon>
        <taxon>Gunneridae</taxon>
        <taxon>Pentapetalae</taxon>
        <taxon>rosids</taxon>
        <taxon>fabids</taxon>
        <taxon>Malpighiales</taxon>
        <taxon>Rhizophoraceae</taxon>
        <taxon>Rhizophora</taxon>
    </lineage>
</organism>
<accession>A0A2P2IZ45</accession>
<protein>
    <submittedName>
        <fullName evidence="2">Uncharacterized protein</fullName>
    </submittedName>
</protein>
<dbReference type="AlphaFoldDB" id="A0A2P2IZ45"/>
<keyword evidence="1" id="KW-1133">Transmembrane helix</keyword>
<proteinExistence type="predicted"/>
<sequence>MKGSSDHHDQELKLTKVLDVIIKFNFGGLVVYLLFGFS</sequence>